<feature type="region of interest" description="Disordered" evidence="4">
    <location>
        <begin position="65"/>
        <end position="133"/>
    </location>
</feature>
<dbReference type="InterPro" id="IPR000843">
    <property type="entry name" value="HTH_LacI"/>
</dbReference>
<dbReference type="PROSITE" id="PS50932">
    <property type="entry name" value="HTH_LACI_2"/>
    <property type="match status" value="1"/>
</dbReference>
<proteinExistence type="predicted"/>
<dbReference type="GO" id="GO:0003700">
    <property type="term" value="F:DNA-binding transcription factor activity"/>
    <property type="evidence" value="ECO:0007669"/>
    <property type="project" value="TreeGrafter"/>
</dbReference>
<dbReference type="CDD" id="cd01392">
    <property type="entry name" value="HTH_LacI"/>
    <property type="match status" value="1"/>
</dbReference>
<gene>
    <name evidence="6" type="ORF">GA0070216_104233</name>
</gene>
<dbReference type="RefSeq" id="WP_218108166.1">
    <property type="nucleotide sequence ID" value="NZ_FMCU01000004.1"/>
</dbReference>
<keyword evidence="3" id="KW-0804">Transcription</keyword>
<dbReference type="GO" id="GO:0000976">
    <property type="term" value="F:transcription cis-regulatory region binding"/>
    <property type="evidence" value="ECO:0007669"/>
    <property type="project" value="TreeGrafter"/>
</dbReference>
<keyword evidence="2" id="KW-0238">DNA-binding</keyword>
<evidence type="ECO:0000259" key="5">
    <source>
        <dbReference type="PROSITE" id="PS50932"/>
    </source>
</evidence>
<dbReference type="InterPro" id="IPR028082">
    <property type="entry name" value="Peripla_BP_I"/>
</dbReference>
<dbReference type="InterPro" id="IPR046335">
    <property type="entry name" value="LacI/GalR-like_sensor"/>
</dbReference>
<name>A0A1C4X9I5_9ACTN</name>
<dbReference type="PANTHER" id="PTHR30146">
    <property type="entry name" value="LACI-RELATED TRANSCRIPTIONAL REPRESSOR"/>
    <property type="match status" value="1"/>
</dbReference>
<evidence type="ECO:0000256" key="1">
    <source>
        <dbReference type="ARBA" id="ARBA00023015"/>
    </source>
</evidence>
<dbReference type="SUPFAM" id="SSF47413">
    <property type="entry name" value="lambda repressor-like DNA-binding domains"/>
    <property type="match status" value="1"/>
</dbReference>
<dbReference type="PANTHER" id="PTHR30146:SF153">
    <property type="entry name" value="LACTOSE OPERON REPRESSOR"/>
    <property type="match status" value="1"/>
</dbReference>
<dbReference type="SMART" id="SM00354">
    <property type="entry name" value="HTH_LACI"/>
    <property type="match status" value="1"/>
</dbReference>
<evidence type="ECO:0000256" key="2">
    <source>
        <dbReference type="ARBA" id="ARBA00023125"/>
    </source>
</evidence>
<evidence type="ECO:0000313" key="6">
    <source>
        <dbReference type="EMBL" id="SCF05096.1"/>
    </source>
</evidence>
<dbReference type="EMBL" id="FMCU01000004">
    <property type="protein sequence ID" value="SCF05096.1"/>
    <property type="molecule type" value="Genomic_DNA"/>
</dbReference>
<dbReference type="SUPFAM" id="SSF53822">
    <property type="entry name" value="Periplasmic binding protein-like I"/>
    <property type="match status" value="1"/>
</dbReference>
<accession>A0A1C4X9I5</accession>
<organism evidence="6 7">
    <name type="scientific">Micromonospora matsumotoense</name>
    <dbReference type="NCBI Taxonomy" id="121616"/>
    <lineage>
        <taxon>Bacteria</taxon>
        <taxon>Bacillati</taxon>
        <taxon>Actinomycetota</taxon>
        <taxon>Actinomycetes</taxon>
        <taxon>Micromonosporales</taxon>
        <taxon>Micromonosporaceae</taxon>
        <taxon>Micromonospora</taxon>
    </lineage>
</organism>
<evidence type="ECO:0000313" key="7">
    <source>
        <dbReference type="Proteomes" id="UP000198797"/>
    </source>
</evidence>
<dbReference type="Pfam" id="PF00356">
    <property type="entry name" value="LacI"/>
    <property type="match status" value="1"/>
</dbReference>
<dbReference type="Gene3D" id="1.10.260.40">
    <property type="entry name" value="lambda repressor-like DNA-binding domains"/>
    <property type="match status" value="1"/>
</dbReference>
<dbReference type="STRING" id="121616.GA0070216_104233"/>
<dbReference type="Proteomes" id="UP000198797">
    <property type="component" value="Unassembled WGS sequence"/>
</dbReference>
<dbReference type="InterPro" id="IPR010982">
    <property type="entry name" value="Lambda_DNA-bd_dom_sf"/>
</dbReference>
<evidence type="ECO:0000256" key="4">
    <source>
        <dbReference type="SAM" id="MobiDB-lite"/>
    </source>
</evidence>
<dbReference type="Gene3D" id="3.40.50.2300">
    <property type="match status" value="2"/>
</dbReference>
<reference evidence="7" key="1">
    <citation type="submission" date="2016-06" db="EMBL/GenBank/DDBJ databases">
        <authorList>
            <person name="Varghese N."/>
            <person name="Submissions Spin"/>
        </authorList>
    </citation>
    <scope>NUCLEOTIDE SEQUENCE [LARGE SCALE GENOMIC DNA]</scope>
    <source>
        <strain evidence="7">DSM 44100</strain>
    </source>
</reference>
<feature type="domain" description="HTH lacI-type" evidence="5">
    <location>
        <begin position="134"/>
        <end position="188"/>
    </location>
</feature>
<evidence type="ECO:0000256" key="3">
    <source>
        <dbReference type="ARBA" id="ARBA00023163"/>
    </source>
</evidence>
<sequence length="465" mass="49156">MSNGSRRGRRARGEIEQLPSGSLRVRVYAGIDPVSKRRRYLTETVPAGPVAARHAEAVRSRLLDQVRRQHERPPSAPTGGLVHGGPGTPTAPPATGVRPAAATVPAAPGSPAPTVSPAAGAPTGGRRRSRRGEPTLTTIALLADVSAPTVSKVLNGRTGVAAETRARVESLLREHGYRRPELGTPNASIEVVFYGMQSNLAVLIMQGVQQVAGAHRLAVGFTDARRQVSEGRFWARDLLARRPTGVIAVHLGFTSEQHALLAASAIPLVVLDPTGEPPLHAVPSVATTNWSGGFEAARHLLDLGHRQIGVISGPTERLCAKARLDGARAALEAAGVGLPARRLRFGHWFSFEDGLNLGQELLRQNPAPTAIVCGNDLQALGVYEAARLAGRRIPQDLSVVGFDDIPYTMFCGPPMTSVRQPLTEMAAAATRMVLTLAANESLAQTRVELATTLVVRGSTAVAPQH</sequence>
<feature type="compositionally biased region" description="Low complexity" evidence="4">
    <location>
        <begin position="93"/>
        <end position="121"/>
    </location>
</feature>
<keyword evidence="7" id="KW-1185">Reference proteome</keyword>
<dbReference type="Pfam" id="PF13377">
    <property type="entry name" value="Peripla_BP_3"/>
    <property type="match status" value="1"/>
</dbReference>
<protein>
    <submittedName>
        <fullName evidence="6">Transcriptional regulator, LacI family</fullName>
    </submittedName>
</protein>
<dbReference type="AlphaFoldDB" id="A0A1C4X9I5"/>
<keyword evidence="1" id="KW-0805">Transcription regulation</keyword>